<dbReference type="SMART" id="SM00490">
    <property type="entry name" value="HELICc"/>
    <property type="match status" value="1"/>
</dbReference>
<accession>U2RV29</accession>
<keyword evidence="2" id="KW-0067">ATP-binding</keyword>
<evidence type="ECO:0000256" key="3">
    <source>
        <dbReference type="ARBA" id="ARBA00023125"/>
    </source>
</evidence>
<dbReference type="GO" id="GO:0006310">
    <property type="term" value="P:DNA recombination"/>
    <property type="evidence" value="ECO:0007669"/>
    <property type="project" value="TreeGrafter"/>
</dbReference>
<dbReference type="AlphaFoldDB" id="U2RV29"/>
<dbReference type="SUPFAM" id="SSF52540">
    <property type="entry name" value="P-loop containing nucleoside triphosphate hydrolases"/>
    <property type="match status" value="1"/>
</dbReference>
<keyword evidence="1" id="KW-0547">Nucleotide-binding</keyword>
<evidence type="ECO:0000313" key="6">
    <source>
        <dbReference type="EMBL" id="ERK57423.1"/>
    </source>
</evidence>
<dbReference type="GO" id="GO:0003677">
    <property type="term" value="F:DNA binding"/>
    <property type="evidence" value="ECO:0007669"/>
    <property type="project" value="UniProtKB-KW"/>
</dbReference>
<keyword evidence="7" id="KW-1185">Reference proteome</keyword>
<dbReference type="HOGENOM" id="CLU_024742_0_0_9"/>
<dbReference type="InterPro" id="IPR014001">
    <property type="entry name" value="Helicase_ATP-bd"/>
</dbReference>
<dbReference type="Pfam" id="PF04851">
    <property type="entry name" value="ResIII"/>
    <property type="match status" value="1"/>
</dbReference>
<dbReference type="InterPro" id="IPR006935">
    <property type="entry name" value="Helicase/UvrB_N"/>
</dbReference>
<feature type="domain" description="Helicase C-terminal" evidence="5">
    <location>
        <begin position="361"/>
        <end position="513"/>
    </location>
</feature>
<dbReference type="GO" id="GO:0005524">
    <property type="term" value="F:ATP binding"/>
    <property type="evidence" value="ECO:0007669"/>
    <property type="project" value="UniProtKB-KW"/>
</dbReference>
<dbReference type="GO" id="GO:0043138">
    <property type="term" value="F:3'-5' DNA helicase activity"/>
    <property type="evidence" value="ECO:0007669"/>
    <property type="project" value="TreeGrafter"/>
</dbReference>
<name>U2RV29_9BACL</name>
<dbReference type="PANTHER" id="PTHR30580:SF1">
    <property type="entry name" value="COMF OPERON PROTEIN 1"/>
    <property type="match status" value="1"/>
</dbReference>
<evidence type="ECO:0000259" key="4">
    <source>
        <dbReference type="PROSITE" id="PS51192"/>
    </source>
</evidence>
<sequence>MFFDTYCEFIEALYYVKYSTLYEEEKIKLYNNIYQEYKDYNHYNKDFEQIYSDIINNIICEISQEEYLYLSRYNGLLLSINQLIALKIKIHYLDYSTYIKKVFCIEQKDKKYHCLQCDNKVQSNFFTFVYNEKEVVYCKRCVKFGRADNRVPKFYINIPLKNIKIQKPDIKLSSEQKKASHGLVENLKQNKNTLVWAVCGAGKTEIVYEMVYRAINENKILCFAVPRKDVVKELAIRFRRDFKETPINVLHGDEKILTESKIYIMTTHQLMKYYNYFDVAIIDEVDAFPYYGDALLEEGILTGLKENSSLIFLSATPSKKIKKFVDEIIKIPIRYHKHLLPVPKVKIDKASVFTLDKLSKKLRDFILESLKNKRKILIFVPAIAMCENLVNYLKLLLGDDSILINSVHSEDKKRPEKIADFYSNKINILVTTTVLERGVTFDYLDIAVFDASHSHFTKEALIQISGRVGRKEYDNSGKIIFLTDKVTKNINSAIKEIKYMNTLAKQKKLNIKN</sequence>
<gene>
    <name evidence="6" type="ORF">HMPREF1983_01115</name>
</gene>
<feature type="domain" description="Helicase ATP-binding" evidence="4">
    <location>
        <begin position="184"/>
        <end position="335"/>
    </location>
</feature>
<evidence type="ECO:0000259" key="5">
    <source>
        <dbReference type="PROSITE" id="PS51194"/>
    </source>
</evidence>
<protein>
    <submittedName>
        <fullName evidence="6">ComF operon protein 1 family protein</fullName>
    </submittedName>
</protein>
<dbReference type="InterPro" id="IPR001650">
    <property type="entry name" value="Helicase_C-like"/>
</dbReference>
<keyword evidence="3" id="KW-0238">DNA-binding</keyword>
<reference evidence="6 7" key="1">
    <citation type="submission" date="2013-08" db="EMBL/GenBank/DDBJ databases">
        <authorList>
            <person name="Weinstock G."/>
            <person name="Sodergren E."/>
            <person name="Wylie T."/>
            <person name="Fulton L."/>
            <person name="Fulton R."/>
            <person name="Fronick C."/>
            <person name="O'Laughlin M."/>
            <person name="Godfrey J."/>
            <person name="Miner T."/>
            <person name="Herter B."/>
            <person name="Appelbaum E."/>
            <person name="Cordes M."/>
            <person name="Lek S."/>
            <person name="Wollam A."/>
            <person name="Pepin K.H."/>
            <person name="Palsikar V.B."/>
            <person name="Mitreva M."/>
            <person name="Wilson R.K."/>
        </authorList>
    </citation>
    <scope>NUCLEOTIDE SEQUENCE [LARGE SCALE GENOMIC DNA]</scope>
    <source>
        <strain evidence="6 7">ATCC 700627</strain>
    </source>
</reference>
<evidence type="ECO:0000313" key="7">
    <source>
        <dbReference type="Proteomes" id="UP000016637"/>
    </source>
</evidence>
<dbReference type="PATRIC" id="fig|1321820.3.peg.1082"/>
<comment type="caution">
    <text evidence="6">The sequence shown here is derived from an EMBL/GenBank/DDBJ whole genome shotgun (WGS) entry which is preliminary data.</text>
</comment>
<dbReference type="PROSITE" id="PS51192">
    <property type="entry name" value="HELICASE_ATP_BIND_1"/>
    <property type="match status" value="1"/>
</dbReference>
<dbReference type="Proteomes" id="UP000016637">
    <property type="component" value="Unassembled WGS sequence"/>
</dbReference>
<dbReference type="PANTHER" id="PTHR30580">
    <property type="entry name" value="PRIMOSOMAL PROTEIN N"/>
    <property type="match status" value="1"/>
</dbReference>
<dbReference type="SMART" id="SM00487">
    <property type="entry name" value="DEXDc"/>
    <property type="match status" value="1"/>
</dbReference>
<dbReference type="Gene3D" id="3.40.50.300">
    <property type="entry name" value="P-loop containing nucleotide triphosphate hydrolases"/>
    <property type="match status" value="2"/>
</dbReference>
<dbReference type="Pfam" id="PF00271">
    <property type="entry name" value="Helicase_C"/>
    <property type="match status" value="1"/>
</dbReference>
<dbReference type="PROSITE" id="PS51194">
    <property type="entry name" value="HELICASE_CTER"/>
    <property type="match status" value="1"/>
</dbReference>
<dbReference type="GO" id="GO:0006270">
    <property type="term" value="P:DNA replication initiation"/>
    <property type="evidence" value="ECO:0007669"/>
    <property type="project" value="TreeGrafter"/>
</dbReference>
<evidence type="ECO:0000256" key="1">
    <source>
        <dbReference type="ARBA" id="ARBA00022741"/>
    </source>
</evidence>
<organism evidence="6 7">
    <name type="scientific">Gemella bergeri ATCC 700627</name>
    <dbReference type="NCBI Taxonomy" id="1321820"/>
    <lineage>
        <taxon>Bacteria</taxon>
        <taxon>Bacillati</taxon>
        <taxon>Bacillota</taxon>
        <taxon>Bacilli</taxon>
        <taxon>Bacillales</taxon>
        <taxon>Gemellaceae</taxon>
        <taxon>Gemella</taxon>
    </lineage>
</organism>
<evidence type="ECO:0000256" key="2">
    <source>
        <dbReference type="ARBA" id="ARBA00022840"/>
    </source>
</evidence>
<dbReference type="GO" id="GO:0016787">
    <property type="term" value="F:hydrolase activity"/>
    <property type="evidence" value="ECO:0007669"/>
    <property type="project" value="InterPro"/>
</dbReference>
<dbReference type="InterPro" id="IPR027417">
    <property type="entry name" value="P-loop_NTPase"/>
</dbReference>
<proteinExistence type="predicted"/>
<dbReference type="RefSeq" id="WP_021752294.1">
    <property type="nucleotide sequence ID" value="NZ_KI271793.1"/>
</dbReference>
<dbReference type="EMBL" id="AWVP01000068">
    <property type="protein sequence ID" value="ERK57423.1"/>
    <property type="molecule type" value="Genomic_DNA"/>
</dbReference>
<dbReference type="GO" id="GO:0006302">
    <property type="term" value="P:double-strand break repair"/>
    <property type="evidence" value="ECO:0007669"/>
    <property type="project" value="TreeGrafter"/>
</dbReference>
<dbReference type="eggNOG" id="COG4098">
    <property type="taxonomic scope" value="Bacteria"/>
</dbReference>